<dbReference type="InterPro" id="IPR031005">
    <property type="entry name" value="Sorted_by_XrtN"/>
</dbReference>
<evidence type="ECO:0000313" key="5">
    <source>
        <dbReference type="Proteomes" id="UP001220610"/>
    </source>
</evidence>
<sequence length="877" mass="97267">MRQLPHQLKDPVYQGGLALLLISSLMLLVPITTVFGEGLFHGPFLINFSCTCVYFAILLTKGTLKRGRSGLHHLFLLLIMALVSAYSFNRSLAVFASMTPWFAVLQLIACVSLLCFIFFWQLPMSGRYLLCCLAGIALICFLYLAIYLSPLYLPAGILLPLLGLSAHTFIPLLLCIYILVLISKLSAANRRYWQPFIAGMVLPLAVVTAYSLGWLQQVKAINTAYQQVSAQPDPLPNWLRVAQRLPRSSFTEKIMQTGIVYSTSYNDSYVFASRPTIERTHDPLVTTSSILSDQMLLSRGDRLRILEAMKEARHQSQERLWSGDHLQTDTVSLHAELWPALRLAYSQMTLVVGNRNPATSFAQNPEEAIYTFYLPEGSVVTALSLWIDGREEKGRLSTRHKADSAYKAIVGVEKRDPSVVHWQEGNTVSVRVFPVAPGESRQFRIGITSPLAQLDDKLQYSNIYFKGPETTKARCDNQIRIHSAINGLELPAGFYVKGDAIISQEEYEPNWSLWFDAPPLGNGSFTFDQSSYTLLPAREQTSSLPASNIYLDLNAAWTSEELAAVLALTKDRQVYVINNKDSLVLLTDQNRETLSQQGLANNFSFFPFHRIPDPARSLVISKSTFLSPLLSDLKGTDFLRQSNDYFQAGNTIPLFHIGGQPSPYLRSLRERGLLHYQQGKLSALQAVLSSQQFSYALQDEHTVTLPHAGISIRRSTAAGALTASPNTQPGAAFSTAGTTTNPEGPDSSNSPAAGKPPAISSSPPKGPDHLMRLFVYNHILQQTGRRLVQTPEAEDSLIAEAAQAHVVTPFSSLVVLETKKDYDRFQIEPGNNNSLQQAALEGKGAVPEPQEWALLLLVLLTAGFIRFRSYRSKKHTV</sequence>
<evidence type="ECO:0000256" key="1">
    <source>
        <dbReference type="SAM" id="MobiDB-lite"/>
    </source>
</evidence>
<dbReference type="PROSITE" id="PS51468">
    <property type="entry name" value="VIT"/>
    <property type="match status" value="1"/>
</dbReference>
<feature type="transmembrane region" description="Helical" evidence="2">
    <location>
        <begin position="71"/>
        <end position="88"/>
    </location>
</feature>
<reference evidence="4" key="1">
    <citation type="submission" date="2023-03" db="EMBL/GenBank/DDBJ databases">
        <title>Andean soil-derived lignocellulolytic bacterial consortium as a source of novel taxa and putative plastic-active enzymes.</title>
        <authorList>
            <person name="Diaz-Garcia L."/>
            <person name="Chuvochina M."/>
            <person name="Feuerriegel G."/>
            <person name="Bunk B."/>
            <person name="Sproer C."/>
            <person name="Streit W.R."/>
            <person name="Rodriguez L.M."/>
            <person name="Overmann J."/>
            <person name="Jimenez D.J."/>
        </authorList>
    </citation>
    <scope>NUCLEOTIDE SEQUENCE</scope>
    <source>
        <strain evidence="4">MAG 7</strain>
    </source>
</reference>
<proteinExistence type="predicted"/>
<dbReference type="EMBL" id="CP119311">
    <property type="protein sequence ID" value="WEK35018.1"/>
    <property type="molecule type" value="Genomic_DNA"/>
</dbReference>
<name>A0AAJ5WR48_9BACT</name>
<feature type="transmembrane region" description="Helical" evidence="2">
    <location>
        <begin position="152"/>
        <end position="180"/>
    </location>
</feature>
<evidence type="ECO:0000313" key="4">
    <source>
        <dbReference type="EMBL" id="WEK35018.1"/>
    </source>
</evidence>
<evidence type="ECO:0000256" key="2">
    <source>
        <dbReference type="SAM" id="Phobius"/>
    </source>
</evidence>
<evidence type="ECO:0000259" key="3">
    <source>
        <dbReference type="PROSITE" id="PS51468"/>
    </source>
</evidence>
<dbReference type="AlphaFoldDB" id="A0AAJ5WR48"/>
<feature type="compositionally biased region" description="Polar residues" evidence="1">
    <location>
        <begin position="723"/>
        <end position="751"/>
    </location>
</feature>
<protein>
    <submittedName>
        <fullName evidence="4">XrtN system VIT domain-containing protein</fullName>
    </submittedName>
</protein>
<feature type="region of interest" description="Disordered" evidence="1">
    <location>
        <begin position="721"/>
        <end position="766"/>
    </location>
</feature>
<accession>A0AAJ5WR48</accession>
<feature type="transmembrane region" description="Helical" evidence="2">
    <location>
        <begin position="100"/>
        <end position="120"/>
    </location>
</feature>
<gene>
    <name evidence="4" type="ORF">P0Y53_21225</name>
</gene>
<keyword evidence="2" id="KW-0472">Membrane</keyword>
<dbReference type="NCBIfam" id="TIGR04477">
    <property type="entry name" value="sorted_by_XrtN"/>
    <property type="match status" value="1"/>
</dbReference>
<feature type="domain" description="VIT" evidence="3">
    <location>
        <begin position="314"/>
        <end position="449"/>
    </location>
</feature>
<dbReference type="Proteomes" id="UP001220610">
    <property type="component" value="Chromosome"/>
</dbReference>
<dbReference type="InterPro" id="IPR013694">
    <property type="entry name" value="VIT"/>
</dbReference>
<organism evidence="4 5">
    <name type="scientific">Candidatus Pseudobacter hemicellulosilyticus</name>
    <dbReference type="NCBI Taxonomy" id="3121375"/>
    <lineage>
        <taxon>Bacteria</taxon>
        <taxon>Pseudomonadati</taxon>
        <taxon>Bacteroidota</taxon>
        <taxon>Chitinophagia</taxon>
        <taxon>Chitinophagales</taxon>
        <taxon>Chitinophagaceae</taxon>
        <taxon>Pseudobacter</taxon>
    </lineage>
</organism>
<feature type="transmembrane region" description="Helical" evidence="2">
    <location>
        <begin position="192"/>
        <end position="215"/>
    </location>
</feature>
<keyword evidence="2" id="KW-1133">Transmembrane helix</keyword>
<feature type="transmembrane region" description="Helical" evidence="2">
    <location>
        <begin position="12"/>
        <end position="33"/>
    </location>
</feature>
<keyword evidence="2" id="KW-0812">Transmembrane</keyword>
<dbReference type="Pfam" id="PF08487">
    <property type="entry name" value="VIT"/>
    <property type="match status" value="1"/>
</dbReference>
<feature type="transmembrane region" description="Helical" evidence="2">
    <location>
        <begin position="39"/>
        <end position="59"/>
    </location>
</feature>
<feature type="transmembrane region" description="Helical" evidence="2">
    <location>
        <begin position="127"/>
        <end position="146"/>
    </location>
</feature>